<protein>
    <submittedName>
        <fullName evidence="1">Uncharacterized protein</fullName>
    </submittedName>
</protein>
<proteinExistence type="predicted"/>
<name>R7N105_MEGEL</name>
<evidence type="ECO:0000313" key="1">
    <source>
        <dbReference type="EMBL" id="CDF05778.1"/>
    </source>
</evidence>
<sequence length="228" mass="25104">MVSYGRFAQSKDTVSALAQAVCQIFEATFLLVQCRFFSNEVAHVGNMEDRHRCAVGFGKFYGVADGFQRFFRAVGRDEDALIRAFFFIVCQQDRAFGMGQDVRAGAAQNLFRQGMTAATPHDDEVGIAFFRFAEDTDFRCADQLDRVDRQIFGNGVHGFLQDVAALVLGQLGQVFDLFISHVLEDIEAVQDGIGIGDIDDSQFSAIYVGNVDGMLQGVARRLGTVNGN</sequence>
<comment type="caution">
    <text evidence="1">The sequence shown here is derived from an EMBL/GenBank/DDBJ whole genome shotgun (WGS) entry which is preliminary data.</text>
</comment>
<gene>
    <name evidence="1" type="ORF">BN715_02017</name>
</gene>
<dbReference type="AlphaFoldDB" id="R7N105"/>
<dbReference type="EMBL" id="CBKE010000348">
    <property type="protein sequence ID" value="CDF05778.1"/>
    <property type="molecule type" value="Genomic_DNA"/>
</dbReference>
<dbReference type="Proteomes" id="UP000017908">
    <property type="component" value="Unassembled WGS sequence"/>
</dbReference>
<organism evidence="1">
    <name type="scientific">Megasphaera elsdenii CAG:570</name>
    <dbReference type="NCBI Taxonomy" id="1263087"/>
    <lineage>
        <taxon>Bacteria</taxon>
        <taxon>Bacillati</taxon>
        <taxon>Bacillota</taxon>
        <taxon>Negativicutes</taxon>
        <taxon>Veillonellales</taxon>
        <taxon>Veillonellaceae</taxon>
        <taxon>Megasphaera</taxon>
    </lineage>
</organism>
<reference evidence="1" key="1">
    <citation type="submission" date="2012-11" db="EMBL/GenBank/DDBJ databases">
        <title>Dependencies among metagenomic species, viruses, plasmids and units of genetic variation.</title>
        <authorList>
            <person name="Nielsen H.B."/>
            <person name="Almeida M."/>
            <person name="Juncker A.S."/>
            <person name="Rasmussen S."/>
            <person name="Li J."/>
            <person name="Sunagawa S."/>
            <person name="Plichta D."/>
            <person name="Gautier L."/>
            <person name="Le Chatelier E."/>
            <person name="Peletier E."/>
            <person name="Bonde I."/>
            <person name="Nielsen T."/>
            <person name="Manichanh C."/>
            <person name="Arumugam M."/>
            <person name="Batto J."/>
            <person name="Santos M.B.Q.D."/>
            <person name="Blom N."/>
            <person name="Borruel N."/>
            <person name="Burgdorf K.S."/>
            <person name="Boumezbeur F."/>
            <person name="Casellas F."/>
            <person name="Dore J."/>
            <person name="Guarner F."/>
            <person name="Hansen T."/>
            <person name="Hildebrand F."/>
            <person name="Kaas R.S."/>
            <person name="Kennedy S."/>
            <person name="Kristiansen K."/>
            <person name="Kultima J.R."/>
            <person name="Leonard P."/>
            <person name="Levenez F."/>
            <person name="Lund O."/>
            <person name="Moumen B."/>
            <person name="Le Paslier D."/>
            <person name="Pons N."/>
            <person name="Pedersen O."/>
            <person name="Prifti E."/>
            <person name="Qin J."/>
            <person name="Raes J."/>
            <person name="Tap J."/>
            <person name="Tims S."/>
            <person name="Ussery D.W."/>
            <person name="Yamada T."/>
            <person name="MetaHit consortium"/>
            <person name="Renault P."/>
            <person name="Sicheritz-Ponten T."/>
            <person name="Bork P."/>
            <person name="Wang J."/>
            <person name="Brunak S."/>
            <person name="Ehrlich S.D."/>
        </authorList>
    </citation>
    <scope>NUCLEOTIDE SEQUENCE [LARGE SCALE GENOMIC DNA]</scope>
</reference>
<accession>R7N105</accession>